<name>A0A9W8JR23_9AGAR</name>
<comment type="caution">
    <text evidence="7">The sequence shown here is derived from an EMBL/GenBank/DDBJ whole genome shotgun (WGS) entry which is preliminary data.</text>
</comment>
<gene>
    <name evidence="7" type="ORF">NLJ89_g10183</name>
</gene>
<dbReference type="InterPro" id="IPR008271">
    <property type="entry name" value="Ser/Thr_kinase_AS"/>
</dbReference>
<keyword evidence="4" id="KW-0418">Kinase</keyword>
<dbReference type="GO" id="GO:0005634">
    <property type="term" value="C:nucleus"/>
    <property type="evidence" value="ECO:0007669"/>
    <property type="project" value="TreeGrafter"/>
</dbReference>
<keyword evidence="5" id="KW-0067">ATP-binding</keyword>
<dbReference type="OrthoDB" id="3068150at2759"/>
<dbReference type="Gene3D" id="1.10.510.10">
    <property type="entry name" value="Transferase(Phosphotransferase) domain 1"/>
    <property type="match status" value="1"/>
</dbReference>
<dbReference type="GO" id="GO:0004674">
    <property type="term" value="F:protein serine/threonine kinase activity"/>
    <property type="evidence" value="ECO:0007669"/>
    <property type="project" value="UniProtKB-KW"/>
</dbReference>
<proteinExistence type="predicted"/>
<dbReference type="PANTHER" id="PTHR45646:SF11">
    <property type="entry name" value="SERINE_THREONINE-PROTEIN KINASE DOA"/>
    <property type="match status" value="1"/>
</dbReference>
<dbReference type="InterPro" id="IPR051175">
    <property type="entry name" value="CLK_kinases"/>
</dbReference>
<dbReference type="InterPro" id="IPR000719">
    <property type="entry name" value="Prot_kinase_dom"/>
</dbReference>
<keyword evidence="1" id="KW-0723">Serine/threonine-protein kinase</keyword>
<dbReference type="Gene3D" id="3.30.200.20">
    <property type="entry name" value="Phosphorylase Kinase, domain 1"/>
    <property type="match status" value="1"/>
</dbReference>
<feature type="domain" description="Protein kinase" evidence="6">
    <location>
        <begin position="1"/>
        <end position="304"/>
    </location>
</feature>
<dbReference type="EMBL" id="JANKHO010001783">
    <property type="protein sequence ID" value="KAJ3498694.1"/>
    <property type="molecule type" value="Genomic_DNA"/>
</dbReference>
<keyword evidence="3" id="KW-0547">Nucleotide-binding</keyword>
<dbReference type="PROSITE" id="PS00108">
    <property type="entry name" value="PROTEIN_KINASE_ST"/>
    <property type="match status" value="1"/>
</dbReference>
<evidence type="ECO:0000259" key="6">
    <source>
        <dbReference type="PROSITE" id="PS50011"/>
    </source>
</evidence>
<keyword evidence="8" id="KW-1185">Reference proteome</keyword>
<evidence type="ECO:0000256" key="1">
    <source>
        <dbReference type="ARBA" id="ARBA00022527"/>
    </source>
</evidence>
<protein>
    <recommendedName>
        <fullName evidence="6">Protein kinase domain-containing protein</fullName>
    </recommendedName>
</protein>
<reference evidence="7" key="1">
    <citation type="submission" date="2022-07" db="EMBL/GenBank/DDBJ databases">
        <title>Genome Sequence of Agrocybe chaxingu.</title>
        <authorList>
            <person name="Buettner E."/>
        </authorList>
    </citation>
    <scope>NUCLEOTIDE SEQUENCE</scope>
    <source>
        <strain evidence="7">MP-N11</strain>
    </source>
</reference>
<dbReference type="SMART" id="SM00220">
    <property type="entry name" value="S_TKc"/>
    <property type="match status" value="1"/>
</dbReference>
<sequence length="324" mass="37695">MVWKAQFVSSTVENYAMKIMNNRGKNAWALRAWQLAKKIERTRRSKWELFAYAFERRCHLKRQYIVFELCGISLRTLLRTSDLMPLQCDQYRAIVWQIFKGIKFIHNLDFVHTDIKPDNIVLVNDETVNYTVITAGGEFQERSMLKTPRIKIVDLDQSEPVSKLNRFAVGSTGYRAPETYAGIAWGEAVDVFAAGCTIFELYKQSRLFPPTEDVATMFLCIEKCGGRFPTEFAEEFREQYPSLFTTGLPTRVVASEDQQFAAKKYRAVLTRIKIPDLVNLIKQCIVPNPRLRPTAHHLLAHRYFRDLAEVDQDRRWIYGYNISL</sequence>
<evidence type="ECO:0000256" key="4">
    <source>
        <dbReference type="ARBA" id="ARBA00022777"/>
    </source>
</evidence>
<dbReference type="Proteomes" id="UP001148786">
    <property type="component" value="Unassembled WGS sequence"/>
</dbReference>
<dbReference type="GO" id="GO:0005524">
    <property type="term" value="F:ATP binding"/>
    <property type="evidence" value="ECO:0007669"/>
    <property type="project" value="UniProtKB-KW"/>
</dbReference>
<dbReference type="AlphaFoldDB" id="A0A9W8JR23"/>
<dbReference type="SUPFAM" id="SSF56112">
    <property type="entry name" value="Protein kinase-like (PK-like)"/>
    <property type="match status" value="1"/>
</dbReference>
<dbReference type="Pfam" id="PF00069">
    <property type="entry name" value="Pkinase"/>
    <property type="match status" value="1"/>
</dbReference>
<evidence type="ECO:0000256" key="2">
    <source>
        <dbReference type="ARBA" id="ARBA00022679"/>
    </source>
</evidence>
<evidence type="ECO:0000256" key="3">
    <source>
        <dbReference type="ARBA" id="ARBA00022741"/>
    </source>
</evidence>
<dbReference type="PROSITE" id="PS50011">
    <property type="entry name" value="PROTEIN_KINASE_DOM"/>
    <property type="match status" value="1"/>
</dbReference>
<evidence type="ECO:0000313" key="7">
    <source>
        <dbReference type="EMBL" id="KAJ3498694.1"/>
    </source>
</evidence>
<dbReference type="InterPro" id="IPR011009">
    <property type="entry name" value="Kinase-like_dom_sf"/>
</dbReference>
<keyword evidence="2" id="KW-0808">Transferase</keyword>
<organism evidence="7 8">
    <name type="scientific">Agrocybe chaxingu</name>
    <dbReference type="NCBI Taxonomy" id="84603"/>
    <lineage>
        <taxon>Eukaryota</taxon>
        <taxon>Fungi</taxon>
        <taxon>Dikarya</taxon>
        <taxon>Basidiomycota</taxon>
        <taxon>Agaricomycotina</taxon>
        <taxon>Agaricomycetes</taxon>
        <taxon>Agaricomycetidae</taxon>
        <taxon>Agaricales</taxon>
        <taxon>Agaricineae</taxon>
        <taxon>Strophariaceae</taxon>
        <taxon>Agrocybe</taxon>
    </lineage>
</organism>
<accession>A0A9W8JR23</accession>
<evidence type="ECO:0000313" key="8">
    <source>
        <dbReference type="Proteomes" id="UP001148786"/>
    </source>
</evidence>
<evidence type="ECO:0000256" key="5">
    <source>
        <dbReference type="ARBA" id="ARBA00022840"/>
    </source>
</evidence>
<dbReference type="PANTHER" id="PTHR45646">
    <property type="entry name" value="SERINE/THREONINE-PROTEIN KINASE DOA-RELATED"/>
    <property type="match status" value="1"/>
</dbReference>